<evidence type="ECO:0000256" key="5">
    <source>
        <dbReference type="ARBA" id="ARBA00023136"/>
    </source>
</evidence>
<organism evidence="7 8">
    <name type="scientific">Limosilactobacillus fermentum NB-22</name>
    <dbReference type="NCBI Taxonomy" id="1408443"/>
    <lineage>
        <taxon>Bacteria</taxon>
        <taxon>Bacillati</taxon>
        <taxon>Bacillota</taxon>
        <taxon>Bacilli</taxon>
        <taxon>Lactobacillales</taxon>
        <taxon>Lactobacillaceae</taxon>
        <taxon>Limosilactobacillus</taxon>
    </lineage>
</organism>
<evidence type="ECO:0000256" key="2">
    <source>
        <dbReference type="ARBA" id="ARBA00022475"/>
    </source>
</evidence>
<dbReference type="EMBL" id="AYHA01000149">
    <property type="protein sequence ID" value="ESS00692.1"/>
    <property type="molecule type" value="Genomic_DNA"/>
</dbReference>
<proteinExistence type="predicted"/>
<evidence type="ECO:0000256" key="1">
    <source>
        <dbReference type="ARBA" id="ARBA00004651"/>
    </source>
</evidence>
<comment type="caution">
    <text evidence="7">The sequence shown here is derived from an EMBL/GenBank/DDBJ whole genome shotgun (WGS) entry which is preliminary data.</text>
</comment>
<dbReference type="GO" id="GO:0042910">
    <property type="term" value="F:xenobiotic transmembrane transporter activity"/>
    <property type="evidence" value="ECO:0007669"/>
    <property type="project" value="InterPro"/>
</dbReference>
<evidence type="ECO:0000256" key="6">
    <source>
        <dbReference type="SAM" id="Phobius"/>
    </source>
</evidence>
<reference evidence="7 8" key="2">
    <citation type="journal article" date="2015" name="Genome Announc.">
        <title>Draft Genome Sequence of Lactobacillus fermentum NB-22.</title>
        <authorList>
            <person name="Chaplin A.V."/>
            <person name="Shkoporov A.N."/>
            <person name="Efimov B.A."/>
            <person name="Pikina A.P."/>
            <person name="Borisova O.Y."/>
            <person name="Gladko I.A."/>
            <person name="Postnikova E.A."/>
            <person name="Lordkipanidze A.E."/>
            <person name="Kafarskaia L.I."/>
        </authorList>
    </citation>
    <scope>NUCLEOTIDE SEQUENCE [LARGE SCALE GENOMIC DNA]</scope>
    <source>
        <strain evidence="7 8">NB-22</strain>
    </source>
</reference>
<dbReference type="InterPro" id="IPR002528">
    <property type="entry name" value="MATE_fam"/>
</dbReference>
<evidence type="ECO:0000313" key="8">
    <source>
        <dbReference type="Proteomes" id="UP000018412"/>
    </source>
</evidence>
<keyword evidence="4 6" id="KW-1133">Transmembrane helix</keyword>
<feature type="transmembrane region" description="Helical" evidence="6">
    <location>
        <begin position="31"/>
        <end position="52"/>
    </location>
</feature>
<feature type="transmembrane region" description="Helical" evidence="6">
    <location>
        <begin position="422"/>
        <end position="441"/>
    </location>
</feature>
<feature type="transmembrane region" description="Helical" evidence="6">
    <location>
        <begin position="254"/>
        <end position="271"/>
    </location>
</feature>
<comment type="subcellular location">
    <subcellularLocation>
        <location evidence="1">Cell membrane</location>
        <topology evidence="1">Multi-pass membrane protein</topology>
    </subcellularLocation>
</comment>
<dbReference type="PANTHER" id="PTHR43823:SF3">
    <property type="entry name" value="MULTIDRUG EXPORT PROTEIN MEPA"/>
    <property type="match status" value="1"/>
</dbReference>
<dbReference type="GO" id="GO:0015297">
    <property type="term" value="F:antiporter activity"/>
    <property type="evidence" value="ECO:0007669"/>
    <property type="project" value="InterPro"/>
</dbReference>
<reference evidence="8" key="1">
    <citation type="submission" date="2013-10" db="EMBL/GenBank/DDBJ databases">
        <title>Draft genome sequence of Lactobacillus fermentum NB-22.</title>
        <authorList>
            <person name="Chaplin A.V."/>
            <person name="Shkoporov A.N."/>
            <person name="Khokhlova E.V."/>
            <person name="Efimov B.A."/>
            <person name="Kafarskaia L.I."/>
        </authorList>
    </citation>
    <scope>NUCLEOTIDE SEQUENCE [LARGE SCALE GENOMIC DNA]</scope>
    <source>
        <strain evidence="8">NB-22</strain>
    </source>
</reference>
<feature type="transmembrane region" description="Helical" evidence="6">
    <location>
        <begin position="142"/>
        <end position="159"/>
    </location>
</feature>
<feature type="transmembrane region" description="Helical" evidence="6">
    <location>
        <begin position="99"/>
        <end position="122"/>
    </location>
</feature>
<dbReference type="AlphaFoldDB" id="A0A829LX47"/>
<evidence type="ECO:0000313" key="7">
    <source>
        <dbReference type="EMBL" id="ESS00692.1"/>
    </source>
</evidence>
<feature type="transmembrane region" description="Helical" evidence="6">
    <location>
        <begin position="171"/>
        <end position="194"/>
    </location>
</feature>
<feature type="transmembrane region" description="Helical" evidence="6">
    <location>
        <begin position="367"/>
        <end position="388"/>
    </location>
</feature>
<dbReference type="Pfam" id="PF01554">
    <property type="entry name" value="MatE"/>
    <property type="match status" value="2"/>
</dbReference>
<evidence type="ECO:0000256" key="4">
    <source>
        <dbReference type="ARBA" id="ARBA00022989"/>
    </source>
</evidence>
<keyword evidence="2" id="KW-1003">Cell membrane</keyword>
<gene>
    <name evidence="7" type="ORF">NB22_08710</name>
</gene>
<feature type="transmembrane region" description="Helical" evidence="6">
    <location>
        <begin position="64"/>
        <end position="87"/>
    </location>
</feature>
<dbReference type="GO" id="GO:0005886">
    <property type="term" value="C:plasma membrane"/>
    <property type="evidence" value="ECO:0007669"/>
    <property type="project" value="UniProtKB-SubCell"/>
</dbReference>
<dbReference type="Proteomes" id="UP000018412">
    <property type="component" value="Unassembled WGS sequence"/>
</dbReference>
<feature type="transmembrane region" description="Helical" evidence="6">
    <location>
        <begin position="277"/>
        <end position="298"/>
    </location>
</feature>
<dbReference type="InterPro" id="IPR051327">
    <property type="entry name" value="MATE_MepA_subfamily"/>
</dbReference>
<feature type="transmembrane region" description="Helical" evidence="6">
    <location>
        <begin position="319"/>
        <end position="341"/>
    </location>
</feature>
<feature type="transmembrane region" description="Helical" evidence="6">
    <location>
        <begin position="395"/>
        <end position="416"/>
    </location>
</feature>
<keyword evidence="5 6" id="KW-0472">Membrane</keyword>
<evidence type="ECO:0000256" key="3">
    <source>
        <dbReference type="ARBA" id="ARBA00022692"/>
    </source>
</evidence>
<accession>A0A829LX47</accession>
<sequence>MGEAVFKGVRIAMTNTPNIIKESNHYITRNIAASLGLSIYVIIDTLFISIAAGPLGLTVLNLALPLFSAFNATGLLLGVGGAAYYSLNKLTHPERVEHLFSQLIIFVAGLGILVTILINLFATPLLHLLGANAATLPMGLTYVRIISLAAPFYMANYIVVNFVRNDGNPNLTMIATLTETTGVILVDWLFIFGLGLHMEGAALAVLFSPVCSLTVLSFHRRFKGRQLHWYWTWPRLKSVATAARLGVAAASNELANGVSIYVFNLVLLHLAGNYAVAAYGVISNIAIVTIAIANGVALGAQPLISREVGDHRFTAGKQILNHAFKITISLALLLTLILVLFKGPIIGIFNAEHQAQLVKYATVGLPIYFTSAVFTAINLMAIIFLTAIGSSRFAFVLSFLRGYLILIPMIIGLGAVLGITGVWAAVPITEFLVTMLALLLIRARLKEWGH</sequence>
<name>A0A829LX47_LIMFE</name>
<keyword evidence="3 6" id="KW-0812">Transmembrane</keyword>
<protein>
    <submittedName>
        <fullName evidence="7">Multidrug transporter MatE</fullName>
    </submittedName>
</protein>
<dbReference type="PANTHER" id="PTHR43823">
    <property type="entry name" value="SPORULATION PROTEIN YKVU"/>
    <property type="match status" value="1"/>
</dbReference>
<feature type="transmembrane region" description="Helical" evidence="6">
    <location>
        <begin position="200"/>
        <end position="218"/>
    </location>
</feature>